<name>A0AA35T4Q5_GEOBA</name>
<dbReference type="AlphaFoldDB" id="A0AA35T4Q5"/>
<reference evidence="2" key="1">
    <citation type="submission" date="2023-03" db="EMBL/GenBank/DDBJ databases">
        <authorList>
            <person name="Steffen K."/>
            <person name="Cardenas P."/>
        </authorList>
    </citation>
    <scope>NUCLEOTIDE SEQUENCE</scope>
</reference>
<dbReference type="InterPro" id="IPR013216">
    <property type="entry name" value="Methyltransf_11"/>
</dbReference>
<proteinExistence type="predicted"/>
<accession>A0AA35T4Q5</accession>
<dbReference type="PANTHER" id="PTHR43591">
    <property type="entry name" value="METHYLTRANSFERASE"/>
    <property type="match status" value="1"/>
</dbReference>
<evidence type="ECO:0000313" key="2">
    <source>
        <dbReference type="EMBL" id="CAI8041177.1"/>
    </source>
</evidence>
<dbReference type="CDD" id="cd02440">
    <property type="entry name" value="AdoMet_MTases"/>
    <property type="match status" value="1"/>
</dbReference>
<gene>
    <name evidence="2" type="ORF">GBAR_LOCUS22896</name>
</gene>
<evidence type="ECO:0000313" key="3">
    <source>
        <dbReference type="Proteomes" id="UP001174909"/>
    </source>
</evidence>
<dbReference type="Pfam" id="PF08241">
    <property type="entry name" value="Methyltransf_11"/>
    <property type="match status" value="1"/>
</dbReference>
<keyword evidence="3" id="KW-1185">Reference proteome</keyword>
<evidence type="ECO:0000259" key="1">
    <source>
        <dbReference type="Pfam" id="PF08241"/>
    </source>
</evidence>
<dbReference type="Gene3D" id="3.40.50.150">
    <property type="entry name" value="Vaccinia Virus protein VP39"/>
    <property type="match status" value="1"/>
</dbReference>
<sequence>MREFYETSETYKGLLAAHDETYLRHYVELVIRYAPPRSKVLDLGCGNGISARLLNQADFDVVGTDISPLFLEDAQTWENPKLHYRVCDVMELPFESESFDVICSNELVEHLPDVETALTEMMRVVCKGGRIVLSGPNLCSPLIPFLDWLNLMSGKPGRPVWGETKRQALQQFVRNCGLYVRKRFLTPATVAPNFIYREPDLQADAIGGDADSAYYASPIDLAQFFRSHGFTIVKKAVGFGIKAGLSRERFRT</sequence>
<protein>
    <submittedName>
        <fullName evidence="2">2-methyl-6-phytyl-1,4-hydroquinone methyltransferase</fullName>
    </submittedName>
</protein>
<keyword evidence="2" id="KW-0489">Methyltransferase</keyword>
<dbReference type="SUPFAM" id="SSF53335">
    <property type="entry name" value="S-adenosyl-L-methionine-dependent methyltransferases"/>
    <property type="match status" value="1"/>
</dbReference>
<dbReference type="InterPro" id="IPR029063">
    <property type="entry name" value="SAM-dependent_MTases_sf"/>
</dbReference>
<dbReference type="Proteomes" id="UP001174909">
    <property type="component" value="Unassembled WGS sequence"/>
</dbReference>
<feature type="domain" description="Methyltransferase type 11" evidence="1">
    <location>
        <begin position="41"/>
        <end position="133"/>
    </location>
</feature>
<dbReference type="EMBL" id="CASHTH010003165">
    <property type="protein sequence ID" value="CAI8041177.1"/>
    <property type="molecule type" value="Genomic_DNA"/>
</dbReference>
<dbReference type="GO" id="GO:0008757">
    <property type="term" value="F:S-adenosylmethionine-dependent methyltransferase activity"/>
    <property type="evidence" value="ECO:0007669"/>
    <property type="project" value="InterPro"/>
</dbReference>
<organism evidence="2 3">
    <name type="scientific">Geodia barretti</name>
    <name type="common">Barrett's horny sponge</name>
    <dbReference type="NCBI Taxonomy" id="519541"/>
    <lineage>
        <taxon>Eukaryota</taxon>
        <taxon>Metazoa</taxon>
        <taxon>Porifera</taxon>
        <taxon>Demospongiae</taxon>
        <taxon>Heteroscleromorpha</taxon>
        <taxon>Tetractinellida</taxon>
        <taxon>Astrophorina</taxon>
        <taxon>Geodiidae</taxon>
        <taxon>Geodia</taxon>
    </lineage>
</organism>
<keyword evidence="2" id="KW-0808">Transferase</keyword>
<dbReference type="GO" id="GO:0032259">
    <property type="term" value="P:methylation"/>
    <property type="evidence" value="ECO:0007669"/>
    <property type="project" value="UniProtKB-KW"/>
</dbReference>
<comment type="caution">
    <text evidence="2">The sequence shown here is derived from an EMBL/GenBank/DDBJ whole genome shotgun (WGS) entry which is preliminary data.</text>
</comment>